<evidence type="ECO:0000259" key="9">
    <source>
        <dbReference type="PROSITE" id="PS50110"/>
    </source>
</evidence>
<evidence type="ECO:0000256" key="6">
    <source>
        <dbReference type="PROSITE-ProRule" id="PRU00169"/>
    </source>
</evidence>
<dbReference type="Gene3D" id="3.40.50.2300">
    <property type="match status" value="1"/>
</dbReference>
<dbReference type="PROSITE" id="PS51755">
    <property type="entry name" value="OMPR_PHOB"/>
    <property type="match status" value="1"/>
</dbReference>
<keyword evidence="8" id="KW-0175">Coiled coil</keyword>
<feature type="domain" description="Response regulatory" evidence="9">
    <location>
        <begin position="3"/>
        <end position="116"/>
    </location>
</feature>
<dbReference type="Gene3D" id="1.10.10.10">
    <property type="entry name" value="Winged helix-like DNA-binding domain superfamily/Winged helix DNA-binding domain"/>
    <property type="match status" value="1"/>
</dbReference>
<protein>
    <submittedName>
        <fullName evidence="11">Response regulator transcription factor</fullName>
    </submittedName>
</protein>
<dbReference type="Pfam" id="PF00486">
    <property type="entry name" value="Trans_reg_C"/>
    <property type="match status" value="1"/>
</dbReference>
<sequence length="227" mass="26394">MKKILIVDDEFEMRQLLRIYLLQDNYQVDESDNGQDAFEKVKKDDYDLMILDVMMPIMDGWRTLEEVRKISNIPIIMLTAKGSIQDKVTGLSSGADDYLVKPFDEAELLARVNALLRRAHNQEENMDQHEVLKYEGVILNLTAREVTYENQKLNLTPTEFDLLEIFIRHRGKALSREQLVEHIWGLEFMGEDRTVDVHVKNLRLKLKASGIDKLSIKTVWGIGYKVE</sequence>
<dbReference type="PANTHER" id="PTHR48111:SF1">
    <property type="entry name" value="TWO-COMPONENT RESPONSE REGULATOR ORR33"/>
    <property type="match status" value="1"/>
</dbReference>
<dbReference type="Proteomes" id="UP001465426">
    <property type="component" value="Unassembled WGS sequence"/>
</dbReference>
<evidence type="ECO:0000256" key="1">
    <source>
        <dbReference type="ARBA" id="ARBA00022553"/>
    </source>
</evidence>
<keyword evidence="2" id="KW-0902">Two-component regulatory system</keyword>
<keyword evidence="1 6" id="KW-0597">Phosphoprotein</keyword>
<keyword evidence="3" id="KW-0805">Transcription regulation</keyword>
<feature type="DNA-binding region" description="OmpR/PhoB-type" evidence="7">
    <location>
        <begin position="129"/>
        <end position="227"/>
    </location>
</feature>
<accession>A0ABV1F757</accession>
<evidence type="ECO:0000256" key="7">
    <source>
        <dbReference type="PROSITE-ProRule" id="PRU01091"/>
    </source>
</evidence>
<dbReference type="SMART" id="SM00862">
    <property type="entry name" value="Trans_reg_C"/>
    <property type="match status" value="1"/>
</dbReference>
<dbReference type="RefSeq" id="WP_031538405.1">
    <property type="nucleotide sequence ID" value="NZ_JBBMFN010000117.1"/>
</dbReference>
<keyword evidence="5" id="KW-0804">Transcription</keyword>
<dbReference type="EMBL" id="JBBMFN010000117">
    <property type="protein sequence ID" value="MEQ2468561.1"/>
    <property type="molecule type" value="Genomic_DNA"/>
</dbReference>
<comment type="caution">
    <text evidence="11">The sequence shown here is derived from an EMBL/GenBank/DDBJ whole genome shotgun (WGS) entry which is preliminary data.</text>
</comment>
<evidence type="ECO:0000256" key="2">
    <source>
        <dbReference type="ARBA" id="ARBA00023012"/>
    </source>
</evidence>
<organism evidence="11 12">
    <name type="scientific">Niallia hominis</name>
    <dbReference type="NCBI Taxonomy" id="3133173"/>
    <lineage>
        <taxon>Bacteria</taxon>
        <taxon>Bacillati</taxon>
        <taxon>Bacillota</taxon>
        <taxon>Bacilli</taxon>
        <taxon>Bacillales</taxon>
        <taxon>Bacillaceae</taxon>
        <taxon>Niallia</taxon>
    </lineage>
</organism>
<dbReference type="InterPro" id="IPR001789">
    <property type="entry name" value="Sig_transdc_resp-reg_receiver"/>
</dbReference>
<proteinExistence type="predicted"/>
<dbReference type="InterPro" id="IPR011006">
    <property type="entry name" value="CheY-like_superfamily"/>
</dbReference>
<dbReference type="InterPro" id="IPR001867">
    <property type="entry name" value="OmpR/PhoB-type_DNA-bd"/>
</dbReference>
<feature type="domain" description="OmpR/PhoB-type" evidence="10">
    <location>
        <begin position="129"/>
        <end position="227"/>
    </location>
</feature>
<gene>
    <name evidence="11" type="ORF">WMO63_23190</name>
</gene>
<evidence type="ECO:0000256" key="3">
    <source>
        <dbReference type="ARBA" id="ARBA00023015"/>
    </source>
</evidence>
<dbReference type="InterPro" id="IPR036388">
    <property type="entry name" value="WH-like_DNA-bd_sf"/>
</dbReference>
<dbReference type="Gene3D" id="6.10.250.690">
    <property type="match status" value="1"/>
</dbReference>
<dbReference type="CDD" id="cd00383">
    <property type="entry name" value="trans_reg_C"/>
    <property type="match status" value="1"/>
</dbReference>
<dbReference type="PANTHER" id="PTHR48111">
    <property type="entry name" value="REGULATOR OF RPOS"/>
    <property type="match status" value="1"/>
</dbReference>
<dbReference type="CDD" id="cd17574">
    <property type="entry name" value="REC_OmpR"/>
    <property type="match status" value="1"/>
</dbReference>
<keyword evidence="12" id="KW-1185">Reference proteome</keyword>
<name>A0ABV1F757_9BACI</name>
<dbReference type="SUPFAM" id="SSF52172">
    <property type="entry name" value="CheY-like"/>
    <property type="match status" value="1"/>
</dbReference>
<evidence type="ECO:0000259" key="10">
    <source>
        <dbReference type="PROSITE" id="PS51755"/>
    </source>
</evidence>
<evidence type="ECO:0000256" key="8">
    <source>
        <dbReference type="SAM" id="Coils"/>
    </source>
</evidence>
<dbReference type="PROSITE" id="PS50110">
    <property type="entry name" value="RESPONSE_REGULATORY"/>
    <property type="match status" value="1"/>
</dbReference>
<feature type="modified residue" description="4-aspartylphosphate" evidence="6">
    <location>
        <position position="52"/>
    </location>
</feature>
<dbReference type="Pfam" id="PF00072">
    <property type="entry name" value="Response_reg"/>
    <property type="match status" value="1"/>
</dbReference>
<evidence type="ECO:0000256" key="4">
    <source>
        <dbReference type="ARBA" id="ARBA00023125"/>
    </source>
</evidence>
<dbReference type="SMART" id="SM00448">
    <property type="entry name" value="REC"/>
    <property type="match status" value="1"/>
</dbReference>
<evidence type="ECO:0000313" key="12">
    <source>
        <dbReference type="Proteomes" id="UP001465426"/>
    </source>
</evidence>
<evidence type="ECO:0000313" key="11">
    <source>
        <dbReference type="EMBL" id="MEQ2468561.1"/>
    </source>
</evidence>
<dbReference type="InterPro" id="IPR039420">
    <property type="entry name" value="WalR-like"/>
</dbReference>
<feature type="coiled-coil region" evidence="8">
    <location>
        <begin position="105"/>
        <end position="132"/>
    </location>
</feature>
<evidence type="ECO:0000256" key="5">
    <source>
        <dbReference type="ARBA" id="ARBA00023163"/>
    </source>
</evidence>
<keyword evidence="4 7" id="KW-0238">DNA-binding</keyword>
<reference evidence="11 12" key="1">
    <citation type="submission" date="2024-03" db="EMBL/GenBank/DDBJ databases">
        <title>Human intestinal bacterial collection.</title>
        <authorList>
            <person name="Pauvert C."/>
            <person name="Hitch T.C.A."/>
            <person name="Clavel T."/>
        </authorList>
    </citation>
    <scope>NUCLEOTIDE SEQUENCE [LARGE SCALE GENOMIC DNA]</scope>
    <source>
        <strain evidence="11 12">CLA-SR-H024</strain>
    </source>
</reference>